<reference evidence="3" key="1">
    <citation type="journal article" date="2020" name="Stud. Mycol.">
        <title>101 Dothideomycetes genomes: a test case for predicting lifestyles and emergence of pathogens.</title>
        <authorList>
            <person name="Haridas S."/>
            <person name="Albert R."/>
            <person name="Binder M."/>
            <person name="Bloem J."/>
            <person name="Labutti K."/>
            <person name="Salamov A."/>
            <person name="Andreopoulos B."/>
            <person name="Baker S."/>
            <person name="Barry K."/>
            <person name="Bills G."/>
            <person name="Bluhm B."/>
            <person name="Cannon C."/>
            <person name="Castanera R."/>
            <person name="Culley D."/>
            <person name="Daum C."/>
            <person name="Ezra D."/>
            <person name="Gonzalez J."/>
            <person name="Henrissat B."/>
            <person name="Kuo A."/>
            <person name="Liang C."/>
            <person name="Lipzen A."/>
            <person name="Lutzoni F."/>
            <person name="Magnuson J."/>
            <person name="Mondo S."/>
            <person name="Nolan M."/>
            <person name="Ohm R."/>
            <person name="Pangilinan J."/>
            <person name="Park H.-J."/>
            <person name="Ramirez L."/>
            <person name="Alfaro M."/>
            <person name="Sun H."/>
            <person name="Tritt A."/>
            <person name="Yoshinaga Y."/>
            <person name="Zwiers L.-H."/>
            <person name="Turgeon B."/>
            <person name="Goodwin S."/>
            <person name="Spatafora J."/>
            <person name="Crous P."/>
            <person name="Grigoriev I."/>
        </authorList>
    </citation>
    <scope>NUCLEOTIDE SEQUENCE</scope>
    <source>
        <strain evidence="3">CBS 123094</strain>
    </source>
</reference>
<keyword evidence="4" id="KW-1185">Reference proteome</keyword>
<dbReference type="GO" id="GO:0046872">
    <property type="term" value="F:metal ion binding"/>
    <property type="evidence" value="ECO:0007669"/>
    <property type="project" value="UniProtKB-KW"/>
</dbReference>
<dbReference type="CDD" id="cd07724">
    <property type="entry name" value="POD-like_MBL-fold"/>
    <property type="match status" value="1"/>
</dbReference>
<dbReference type="PANTHER" id="PTHR43084:SF1">
    <property type="entry name" value="PERSULFIDE DIOXYGENASE ETHE1, MITOCHONDRIAL"/>
    <property type="match status" value="1"/>
</dbReference>
<dbReference type="SUPFAM" id="SSF56281">
    <property type="entry name" value="Metallo-hydrolase/oxidoreductase"/>
    <property type="match status" value="1"/>
</dbReference>
<dbReference type="OrthoDB" id="449487at2759"/>
<dbReference type="Proteomes" id="UP000799779">
    <property type="component" value="Unassembled WGS sequence"/>
</dbReference>
<evidence type="ECO:0000259" key="2">
    <source>
        <dbReference type="SMART" id="SM00849"/>
    </source>
</evidence>
<dbReference type="PANTHER" id="PTHR43084">
    <property type="entry name" value="PERSULFIDE DIOXYGENASE ETHE1"/>
    <property type="match status" value="1"/>
</dbReference>
<dbReference type="InterPro" id="IPR001279">
    <property type="entry name" value="Metallo-B-lactamas"/>
</dbReference>
<evidence type="ECO:0000313" key="3">
    <source>
        <dbReference type="EMBL" id="KAF2004992.1"/>
    </source>
</evidence>
<protein>
    <submittedName>
        <fullName evidence="3">Metallo-hydrolase/oxidoreductase</fullName>
    </submittedName>
</protein>
<dbReference type="GO" id="GO:0016787">
    <property type="term" value="F:hydrolase activity"/>
    <property type="evidence" value="ECO:0007669"/>
    <property type="project" value="UniProtKB-KW"/>
</dbReference>
<gene>
    <name evidence="3" type="ORF">P154DRAFT_425439</name>
</gene>
<dbReference type="GO" id="GO:0070813">
    <property type="term" value="P:hydrogen sulfide metabolic process"/>
    <property type="evidence" value="ECO:0007669"/>
    <property type="project" value="TreeGrafter"/>
</dbReference>
<organism evidence="3 4">
    <name type="scientific">Amniculicola lignicola CBS 123094</name>
    <dbReference type="NCBI Taxonomy" id="1392246"/>
    <lineage>
        <taxon>Eukaryota</taxon>
        <taxon>Fungi</taxon>
        <taxon>Dikarya</taxon>
        <taxon>Ascomycota</taxon>
        <taxon>Pezizomycotina</taxon>
        <taxon>Dothideomycetes</taxon>
        <taxon>Pleosporomycetidae</taxon>
        <taxon>Pleosporales</taxon>
        <taxon>Amniculicolaceae</taxon>
        <taxon>Amniculicola</taxon>
    </lineage>
</organism>
<evidence type="ECO:0000256" key="1">
    <source>
        <dbReference type="ARBA" id="ARBA00022723"/>
    </source>
</evidence>
<sequence>MQSVQHLIAAGHSTKAILRSTSLKTTQGSVSGVYNRHSRAFHQHIQGRTSTSFCTIAQFPSTTLNSQRGISKRSAPTATISTQASFSTQTIIPQEPTIHSVYETKTGTWQYVVVDPSTKKAVVIDAVLDYDPATQVISTEAADGLLSLISEKGYKIEKILETHAHADHLTAASYLQKQIEQQQGYKPPICAGKRITQVQDLFGAKYGVPAQEYRGVFDKLFDDEERFEIGNLTATATHLPGHTPDHLGYIVGENVFCGDSIFHTDIGTARADFPGGSATSLYESGRKLLRLPEHFKIWPGHDYPSEDRAPIASVSVKEHKEHNKHLANDTTQQEFVLMREERDSGLAAPKLLHPSLQFNIRAGQLPSPTPAGQRFLRLPLKLKPSEW</sequence>
<dbReference type="InterPro" id="IPR036866">
    <property type="entry name" value="RibonucZ/Hydroxyglut_hydro"/>
</dbReference>
<dbReference type="EMBL" id="ML977565">
    <property type="protein sequence ID" value="KAF2004992.1"/>
    <property type="molecule type" value="Genomic_DNA"/>
</dbReference>
<evidence type="ECO:0000313" key="4">
    <source>
        <dbReference type="Proteomes" id="UP000799779"/>
    </source>
</evidence>
<dbReference type="FunFam" id="3.60.15.10:FF:000033">
    <property type="entry name" value="MBL fold metallo-hydrolase"/>
    <property type="match status" value="1"/>
</dbReference>
<dbReference type="Gene3D" id="3.60.15.10">
    <property type="entry name" value="Ribonuclease Z/Hydroxyacylglutathione hydrolase-like"/>
    <property type="match status" value="1"/>
</dbReference>
<name>A0A6A5WTG6_9PLEO</name>
<dbReference type="InterPro" id="IPR044528">
    <property type="entry name" value="POD-like_MBL-fold"/>
</dbReference>
<proteinExistence type="predicted"/>
<dbReference type="Pfam" id="PF00753">
    <property type="entry name" value="Lactamase_B"/>
    <property type="match status" value="1"/>
</dbReference>
<dbReference type="GO" id="GO:0050313">
    <property type="term" value="F:sulfur dioxygenase activity"/>
    <property type="evidence" value="ECO:0007669"/>
    <property type="project" value="InterPro"/>
</dbReference>
<dbReference type="SMART" id="SM00849">
    <property type="entry name" value="Lactamase_B"/>
    <property type="match status" value="1"/>
</dbReference>
<feature type="domain" description="Metallo-beta-lactamase" evidence="2">
    <location>
        <begin position="107"/>
        <end position="301"/>
    </location>
</feature>
<accession>A0A6A5WTG6</accession>
<keyword evidence="1" id="KW-0479">Metal-binding</keyword>
<dbReference type="GO" id="GO:0006749">
    <property type="term" value="P:glutathione metabolic process"/>
    <property type="evidence" value="ECO:0007669"/>
    <property type="project" value="InterPro"/>
</dbReference>
<keyword evidence="3" id="KW-0378">Hydrolase</keyword>
<dbReference type="InterPro" id="IPR051682">
    <property type="entry name" value="Mito_Persulfide_Diox"/>
</dbReference>
<dbReference type="AlphaFoldDB" id="A0A6A5WTG6"/>